<proteinExistence type="inferred from homology"/>
<feature type="transmembrane region" description="Helical" evidence="6">
    <location>
        <begin position="347"/>
        <end position="370"/>
    </location>
</feature>
<evidence type="ECO:0000313" key="7">
    <source>
        <dbReference type="EMBL" id="SPD17452.1"/>
    </source>
</evidence>
<dbReference type="GO" id="GO:0015297">
    <property type="term" value="F:antiporter activity"/>
    <property type="evidence" value="ECO:0007669"/>
    <property type="project" value="InterPro"/>
</dbReference>
<dbReference type="CDD" id="cd13132">
    <property type="entry name" value="MATE_eukaryotic"/>
    <property type="match status" value="1"/>
</dbReference>
<dbReference type="NCBIfam" id="TIGR00797">
    <property type="entry name" value="matE"/>
    <property type="match status" value="1"/>
</dbReference>
<dbReference type="Pfam" id="PF01554">
    <property type="entry name" value="MatE"/>
    <property type="match status" value="2"/>
</dbReference>
<feature type="transmembrane region" description="Helical" evidence="6">
    <location>
        <begin position="229"/>
        <end position="246"/>
    </location>
</feature>
<dbReference type="EMBL" id="OIVN01004446">
    <property type="protein sequence ID" value="SPD17452.1"/>
    <property type="molecule type" value="Genomic_DNA"/>
</dbReference>
<organism evidence="7">
    <name type="scientific">Fagus sylvatica</name>
    <name type="common">Beechnut</name>
    <dbReference type="NCBI Taxonomy" id="28930"/>
    <lineage>
        <taxon>Eukaryota</taxon>
        <taxon>Viridiplantae</taxon>
        <taxon>Streptophyta</taxon>
        <taxon>Embryophyta</taxon>
        <taxon>Tracheophyta</taxon>
        <taxon>Spermatophyta</taxon>
        <taxon>Magnoliopsida</taxon>
        <taxon>eudicotyledons</taxon>
        <taxon>Gunneridae</taxon>
        <taxon>Pentapetalae</taxon>
        <taxon>rosids</taxon>
        <taxon>fabids</taxon>
        <taxon>Fagales</taxon>
        <taxon>Fagaceae</taxon>
        <taxon>Fagus</taxon>
    </lineage>
</organism>
<keyword evidence="4 6" id="KW-1133">Transmembrane helix</keyword>
<feature type="transmembrane region" description="Helical" evidence="6">
    <location>
        <begin position="161"/>
        <end position="182"/>
    </location>
</feature>
<feature type="transmembrane region" description="Helical" evidence="6">
    <location>
        <begin position="131"/>
        <end position="155"/>
    </location>
</feature>
<keyword evidence="5 6" id="KW-0472">Membrane</keyword>
<evidence type="ECO:0000256" key="3">
    <source>
        <dbReference type="ARBA" id="ARBA00022692"/>
    </source>
</evidence>
<dbReference type="GO" id="GO:0042910">
    <property type="term" value="F:xenobiotic transmembrane transporter activity"/>
    <property type="evidence" value="ECO:0007669"/>
    <property type="project" value="InterPro"/>
</dbReference>
<dbReference type="PANTHER" id="PTHR11206">
    <property type="entry name" value="MULTIDRUG RESISTANCE PROTEIN"/>
    <property type="match status" value="1"/>
</dbReference>
<protein>
    <recommendedName>
        <fullName evidence="6">Protein DETOXIFICATION</fullName>
    </recommendedName>
    <alternativeName>
        <fullName evidence="6">Multidrug and toxic compound extrusion protein</fullName>
    </alternativeName>
</protein>
<gene>
    <name evidence="7" type="ORF">FSB_LOCUS45334</name>
</gene>
<feature type="transmembrane region" description="Helical" evidence="6">
    <location>
        <begin position="50"/>
        <end position="75"/>
    </location>
</feature>
<feature type="transmembrane region" description="Helical" evidence="6">
    <location>
        <begin position="87"/>
        <end position="110"/>
    </location>
</feature>
<sequence length="497" mass="54300">MEREEEERKASLGSPLIHISEENEFSTRDGSNNERGINRKKVIEEVRKQVWLAGPLISVNLLLFSLQMISVMFVGHLGELALSGASMATSFATVTGFSLLMGMASALDTLCGQSYGAKQYHMMGIYLQRAMFVLSLVSIPLAIIWVNTRSLLILFGQEHDIATAAGEYACFMVPCLFAYGLLQCLMRFLQTQNIVFPMMLCTAITAVLHIPICWILVFKSGLGFKGAALANSISYWISVLLFALYVKFSSSCVKTWTGFSKEALHNIITYLRLAIPSAVMVCLEMWSFELMVLLSGLLPDPTLQTSVLSICLNTASTVWMIPFGLSGAVSTRVSNELGAGHPEAARLAVCVVIVMAITEGILVGLVLILIRNIWGYAYSDEVEVVKYVATMMPILAISNLLDGLQSVLSGNARGCGWQKIGAYINLGSYYIVGIPIAVLLAFVFNVGGKGLWLGIICALVVQVLSLLTITIRTNWEQEANKATERVYDSIIPVEVVS</sequence>
<evidence type="ECO:0000256" key="1">
    <source>
        <dbReference type="ARBA" id="ARBA00004141"/>
    </source>
</evidence>
<feature type="transmembrane region" description="Helical" evidence="6">
    <location>
        <begin position="267"/>
        <end position="286"/>
    </location>
</feature>
<comment type="similarity">
    <text evidence="2 6">Belongs to the multi antimicrobial extrusion (MATE) (TC 2.A.66.1) family.</text>
</comment>
<evidence type="ECO:0000256" key="6">
    <source>
        <dbReference type="RuleBase" id="RU004914"/>
    </source>
</evidence>
<keyword evidence="3 6" id="KW-0812">Transmembrane</keyword>
<dbReference type="AlphaFoldDB" id="A0A2N9HYJ4"/>
<evidence type="ECO:0000256" key="2">
    <source>
        <dbReference type="ARBA" id="ARBA00010199"/>
    </source>
</evidence>
<evidence type="ECO:0000256" key="4">
    <source>
        <dbReference type="ARBA" id="ARBA00022989"/>
    </source>
</evidence>
<dbReference type="GO" id="GO:0016020">
    <property type="term" value="C:membrane"/>
    <property type="evidence" value="ECO:0007669"/>
    <property type="project" value="UniProtKB-SubCell"/>
</dbReference>
<accession>A0A2N9HYJ4</accession>
<feature type="transmembrane region" description="Helical" evidence="6">
    <location>
        <begin position="194"/>
        <end position="217"/>
    </location>
</feature>
<feature type="transmembrane region" description="Helical" evidence="6">
    <location>
        <begin position="420"/>
        <end position="444"/>
    </location>
</feature>
<comment type="subcellular location">
    <subcellularLocation>
        <location evidence="1">Membrane</location>
        <topology evidence="1">Multi-pass membrane protein</topology>
    </subcellularLocation>
</comment>
<feature type="transmembrane region" description="Helical" evidence="6">
    <location>
        <begin position="306"/>
        <end position="326"/>
    </location>
</feature>
<evidence type="ECO:0000256" key="5">
    <source>
        <dbReference type="ARBA" id="ARBA00023136"/>
    </source>
</evidence>
<dbReference type="GO" id="GO:1990961">
    <property type="term" value="P:xenobiotic detoxification by transmembrane export across the plasma membrane"/>
    <property type="evidence" value="ECO:0007669"/>
    <property type="project" value="InterPro"/>
</dbReference>
<feature type="transmembrane region" description="Helical" evidence="6">
    <location>
        <begin position="450"/>
        <end position="471"/>
    </location>
</feature>
<reference evidence="7" key="1">
    <citation type="submission" date="2018-02" db="EMBL/GenBank/DDBJ databases">
        <authorList>
            <person name="Cohen D.B."/>
            <person name="Kent A.D."/>
        </authorList>
    </citation>
    <scope>NUCLEOTIDE SEQUENCE</scope>
</reference>
<feature type="transmembrane region" description="Helical" evidence="6">
    <location>
        <begin position="390"/>
        <end position="408"/>
    </location>
</feature>
<dbReference type="InterPro" id="IPR002528">
    <property type="entry name" value="MATE_fam"/>
</dbReference>
<name>A0A2N9HYJ4_FAGSY</name>
<dbReference type="InterPro" id="IPR045069">
    <property type="entry name" value="MATE_euk"/>
</dbReference>